<accession>S4P869</accession>
<name>S4P869_9NEOP</name>
<sequence length="76" mass="8794">MCTTEWHSELLSNVPIDLTGHYFYLATLSGFKNKIAKIYNNIFITQPCTNILSVYLFPLLCDIDKTFLKINNCFLL</sequence>
<proteinExistence type="predicted"/>
<organism evidence="1">
    <name type="scientific">Pararge aegeria</name>
    <name type="common">speckled wood butterfly</name>
    <dbReference type="NCBI Taxonomy" id="116150"/>
    <lineage>
        <taxon>Eukaryota</taxon>
        <taxon>Metazoa</taxon>
        <taxon>Ecdysozoa</taxon>
        <taxon>Arthropoda</taxon>
        <taxon>Hexapoda</taxon>
        <taxon>Insecta</taxon>
        <taxon>Pterygota</taxon>
        <taxon>Neoptera</taxon>
        <taxon>Endopterygota</taxon>
        <taxon>Lepidoptera</taxon>
        <taxon>Glossata</taxon>
        <taxon>Ditrysia</taxon>
        <taxon>Papilionoidea</taxon>
        <taxon>Nymphalidae</taxon>
        <taxon>Satyrinae</taxon>
        <taxon>Satyrini</taxon>
        <taxon>Parargina</taxon>
        <taxon>Pararge</taxon>
    </lineage>
</organism>
<protein>
    <submittedName>
        <fullName evidence="1">Uncharacterized protein</fullName>
    </submittedName>
</protein>
<dbReference type="AlphaFoldDB" id="S4P869"/>
<reference evidence="1" key="2">
    <citation type="submission" date="2013-05" db="EMBL/GenBank/DDBJ databases">
        <authorList>
            <person name="Carter J.-M."/>
            <person name="Baker S.C."/>
            <person name="Pink R."/>
            <person name="Carter D.R.F."/>
            <person name="Collins A."/>
            <person name="Tomlin J."/>
            <person name="Gibbs M."/>
            <person name="Breuker C.J."/>
        </authorList>
    </citation>
    <scope>NUCLEOTIDE SEQUENCE</scope>
    <source>
        <tissue evidence="1">Ovary</tissue>
    </source>
</reference>
<dbReference type="EMBL" id="GAIX01007382">
    <property type="protein sequence ID" value="JAA85178.1"/>
    <property type="molecule type" value="Transcribed_RNA"/>
</dbReference>
<reference evidence="1" key="1">
    <citation type="journal article" date="2013" name="BMC Genomics">
        <title>Unscrambling butterfly oogenesis.</title>
        <authorList>
            <person name="Carter J.M."/>
            <person name="Baker S.C."/>
            <person name="Pink R."/>
            <person name="Carter D.R."/>
            <person name="Collins A."/>
            <person name="Tomlin J."/>
            <person name="Gibbs M."/>
            <person name="Breuker C.J."/>
        </authorList>
    </citation>
    <scope>NUCLEOTIDE SEQUENCE</scope>
    <source>
        <tissue evidence="1">Ovary</tissue>
    </source>
</reference>
<evidence type="ECO:0000313" key="1">
    <source>
        <dbReference type="EMBL" id="JAA85178.1"/>
    </source>
</evidence>